<name>A0A8S5MI83_9CAUD</name>
<dbReference type="EMBL" id="BK014910">
    <property type="protein sequence ID" value="DAD81932.1"/>
    <property type="molecule type" value="Genomic_DNA"/>
</dbReference>
<sequence length="63" mass="7504">MGYFIDQRYPDERISSSQLWKEYWEQVGRGEINPEEVTFPQYIFNCMESEGGTLSFVSEKKDK</sequence>
<protein>
    <submittedName>
        <fullName evidence="1">Uncharacterized protein</fullName>
    </submittedName>
</protein>
<organism evidence="1">
    <name type="scientific">Siphoviridae sp. ctAvK3</name>
    <dbReference type="NCBI Taxonomy" id="2826184"/>
    <lineage>
        <taxon>Viruses</taxon>
        <taxon>Duplodnaviria</taxon>
        <taxon>Heunggongvirae</taxon>
        <taxon>Uroviricota</taxon>
        <taxon>Caudoviricetes</taxon>
    </lineage>
</organism>
<evidence type="ECO:0000313" key="1">
    <source>
        <dbReference type="EMBL" id="DAD81932.1"/>
    </source>
</evidence>
<accession>A0A8S5MI83</accession>
<proteinExistence type="predicted"/>
<reference evidence="1" key="1">
    <citation type="journal article" date="2021" name="Proc. Natl. Acad. Sci. U.S.A.">
        <title>A Catalog of Tens of Thousands of Viruses from Human Metagenomes Reveals Hidden Associations with Chronic Diseases.</title>
        <authorList>
            <person name="Tisza M.J."/>
            <person name="Buck C.B."/>
        </authorList>
    </citation>
    <scope>NUCLEOTIDE SEQUENCE</scope>
    <source>
        <strain evidence="1">CtAvK3</strain>
    </source>
</reference>